<comment type="similarity">
    <text evidence="1">Belongs to the 'phage' integrase family.</text>
</comment>
<evidence type="ECO:0000313" key="6">
    <source>
        <dbReference type="EMBL" id="RIA31319.1"/>
    </source>
</evidence>
<organism evidence="6 7">
    <name type="scientific">Ectopseudomonas oleovorans</name>
    <name type="common">Pseudomonas oleovorans</name>
    <dbReference type="NCBI Taxonomy" id="301"/>
    <lineage>
        <taxon>Bacteria</taxon>
        <taxon>Pseudomonadati</taxon>
        <taxon>Pseudomonadota</taxon>
        <taxon>Gammaproteobacteria</taxon>
        <taxon>Pseudomonadales</taxon>
        <taxon>Pseudomonadaceae</taxon>
        <taxon>Ectopseudomonas</taxon>
    </lineage>
</organism>
<dbReference type="InterPro" id="IPR011010">
    <property type="entry name" value="DNA_brk_join_enz"/>
</dbReference>
<dbReference type="Pfam" id="PF00589">
    <property type="entry name" value="Phage_integrase"/>
    <property type="match status" value="1"/>
</dbReference>
<evidence type="ECO:0000313" key="7">
    <source>
        <dbReference type="Proteomes" id="UP000265836"/>
    </source>
</evidence>
<dbReference type="GO" id="GO:0006310">
    <property type="term" value="P:DNA recombination"/>
    <property type="evidence" value="ECO:0007669"/>
    <property type="project" value="UniProtKB-KW"/>
</dbReference>
<accession>A0A397N6E1</accession>
<dbReference type="InterPro" id="IPR050090">
    <property type="entry name" value="Tyrosine_recombinase_XerCD"/>
</dbReference>
<dbReference type="Proteomes" id="UP000265836">
    <property type="component" value="Unassembled WGS sequence"/>
</dbReference>
<dbReference type="InterPro" id="IPR002104">
    <property type="entry name" value="Integrase_catalytic"/>
</dbReference>
<evidence type="ECO:0000256" key="2">
    <source>
        <dbReference type="ARBA" id="ARBA00022908"/>
    </source>
</evidence>
<name>A0A397N6E1_ECTOL</name>
<evidence type="ECO:0000259" key="5">
    <source>
        <dbReference type="PROSITE" id="PS51898"/>
    </source>
</evidence>
<keyword evidence="4" id="KW-0233">DNA recombination</keyword>
<dbReference type="Gene3D" id="1.10.443.10">
    <property type="entry name" value="Intergrase catalytic core"/>
    <property type="match status" value="1"/>
</dbReference>
<dbReference type="RefSeq" id="WP_119692700.1">
    <property type="nucleotide sequence ID" value="NZ_QXDA01000003.1"/>
</dbReference>
<dbReference type="EMBL" id="QXDA01000003">
    <property type="protein sequence ID" value="RIA31319.1"/>
    <property type="molecule type" value="Genomic_DNA"/>
</dbReference>
<gene>
    <name evidence="6" type="ORF">DFO61_2035</name>
</gene>
<dbReference type="GO" id="GO:0015074">
    <property type="term" value="P:DNA integration"/>
    <property type="evidence" value="ECO:0007669"/>
    <property type="project" value="UniProtKB-KW"/>
</dbReference>
<evidence type="ECO:0000256" key="3">
    <source>
        <dbReference type="ARBA" id="ARBA00023125"/>
    </source>
</evidence>
<reference evidence="6 7" key="1">
    <citation type="submission" date="2018-08" db="EMBL/GenBank/DDBJ databases">
        <title>Genome sequencing of rice bacterial endophytes.</title>
        <authorList>
            <person name="Venturi V."/>
        </authorList>
    </citation>
    <scope>NUCLEOTIDE SEQUENCE [LARGE SCALE GENOMIC DNA]</scope>
    <source>
        <strain evidence="6 7">E1205</strain>
    </source>
</reference>
<protein>
    <submittedName>
        <fullName evidence="6">Integrase</fullName>
    </submittedName>
</protein>
<sequence>MRDNLILRGNTYHVRLAIPEDVRSFFGGRKLLSKSLRTGLQQEAKDKARPILLLWKQQIDKARQEKASKADAWREEAFLSSEAIKNSLQDWTLSLAGISPIRTVSDEEKERIKATLQDVKEPFTPHPTIPGISVDLRGKNLSEQIEQIQALSVWARNVEKERLQWAYTIKNDQRQELAAILADPKAYKPKSPITRQMLDNWATHLETQIKTAKTRDRNKQAVQALSQYLSQEGAHLKFDTVHSWLCTLPPARTTRANYLWACRSFWKWANKYNSTFREQFHNQPCPFDGHELPKTGEAAGQKRLAFSKQEIERLYRIAAKNDNNLANLIKFGAYTGARIEEIGRIRPEDTIFDANKEPIGFKVVKSKTDAGIRDVPLHPDLVPLFKELSANANANDGYLFAGGKNKYLNRLDYLSKRFGRLKTTEGFGKNHAFHSLRHSFTTLLHQKGVSIEVLPFLTGHETGNFTLSVYSKGPSFKMKQDAISLLDFDFVNASVA</sequence>
<dbReference type="PROSITE" id="PS51898">
    <property type="entry name" value="TYR_RECOMBINASE"/>
    <property type="match status" value="1"/>
</dbReference>
<keyword evidence="2" id="KW-0229">DNA integration</keyword>
<feature type="domain" description="Tyr recombinase" evidence="5">
    <location>
        <begin position="301"/>
        <end position="484"/>
    </location>
</feature>
<dbReference type="AlphaFoldDB" id="A0A397N6E1"/>
<dbReference type="PANTHER" id="PTHR30349:SF41">
    <property type="entry name" value="INTEGRASE_RECOMBINASE PROTEIN MJ0367-RELATED"/>
    <property type="match status" value="1"/>
</dbReference>
<proteinExistence type="inferred from homology"/>
<dbReference type="InterPro" id="IPR013762">
    <property type="entry name" value="Integrase-like_cat_sf"/>
</dbReference>
<dbReference type="GO" id="GO:0003677">
    <property type="term" value="F:DNA binding"/>
    <property type="evidence" value="ECO:0007669"/>
    <property type="project" value="UniProtKB-KW"/>
</dbReference>
<comment type="caution">
    <text evidence="6">The sequence shown here is derived from an EMBL/GenBank/DDBJ whole genome shotgun (WGS) entry which is preliminary data.</text>
</comment>
<dbReference type="Pfam" id="PF20172">
    <property type="entry name" value="DUF6538"/>
    <property type="match status" value="1"/>
</dbReference>
<dbReference type="InterPro" id="IPR046668">
    <property type="entry name" value="DUF6538"/>
</dbReference>
<evidence type="ECO:0000256" key="1">
    <source>
        <dbReference type="ARBA" id="ARBA00008857"/>
    </source>
</evidence>
<keyword evidence="3" id="KW-0238">DNA-binding</keyword>
<dbReference type="SUPFAM" id="SSF56349">
    <property type="entry name" value="DNA breaking-rejoining enzymes"/>
    <property type="match status" value="1"/>
</dbReference>
<dbReference type="PANTHER" id="PTHR30349">
    <property type="entry name" value="PHAGE INTEGRASE-RELATED"/>
    <property type="match status" value="1"/>
</dbReference>
<evidence type="ECO:0000256" key="4">
    <source>
        <dbReference type="ARBA" id="ARBA00023172"/>
    </source>
</evidence>